<dbReference type="InterPro" id="IPR037914">
    <property type="entry name" value="SpoVT-AbrB_sf"/>
</dbReference>
<evidence type="ECO:0000256" key="5">
    <source>
        <dbReference type="ARBA" id="ARBA00023125"/>
    </source>
</evidence>
<dbReference type="PROSITE" id="PS51740">
    <property type="entry name" value="SPOVT_ABRB"/>
    <property type="match status" value="1"/>
</dbReference>
<dbReference type="InterPro" id="IPR035644">
    <property type="entry name" value="MraZ_C"/>
</dbReference>
<dbReference type="GO" id="GO:2000143">
    <property type="term" value="P:negative regulation of DNA-templated transcription initiation"/>
    <property type="evidence" value="ECO:0007669"/>
    <property type="project" value="TreeGrafter"/>
</dbReference>
<comment type="subcellular location">
    <subcellularLocation>
        <location evidence="7">Cytoplasm</location>
        <location evidence="7">Nucleoid</location>
    </subcellularLocation>
</comment>
<dbReference type="GO" id="GO:0000976">
    <property type="term" value="F:transcription cis-regulatory region binding"/>
    <property type="evidence" value="ECO:0007669"/>
    <property type="project" value="TreeGrafter"/>
</dbReference>
<dbReference type="PANTHER" id="PTHR34701:SF1">
    <property type="entry name" value="TRANSCRIPTIONAL REGULATOR MRAZ"/>
    <property type="match status" value="1"/>
</dbReference>
<dbReference type="AlphaFoldDB" id="A0A1F5MFS9"/>
<comment type="subunit">
    <text evidence="7">Forms oligomers.</text>
</comment>
<reference evidence="9 10" key="1">
    <citation type="journal article" date="2016" name="Nat. Commun.">
        <title>Thousands of microbial genomes shed light on interconnected biogeochemical processes in an aquifer system.</title>
        <authorList>
            <person name="Anantharaman K."/>
            <person name="Brown C.T."/>
            <person name="Hug L.A."/>
            <person name="Sharon I."/>
            <person name="Castelle C.J."/>
            <person name="Probst A.J."/>
            <person name="Thomas B.C."/>
            <person name="Singh A."/>
            <person name="Wilkins M.J."/>
            <person name="Karaoz U."/>
            <person name="Brodie E.L."/>
            <person name="Williams K.H."/>
            <person name="Hubbard S.S."/>
            <person name="Banfield J.F."/>
        </authorList>
    </citation>
    <scope>NUCLEOTIDE SEQUENCE [LARGE SCALE GENOMIC DNA]</scope>
</reference>
<evidence type="ECO:0000259" key="8">
    <source>
        <dbReference type="PROSITE" id="PS51740"/>
    </source>
</evidence>
<evidence type="ECO:0000256" key="1">
    <source>
        <dbReference type="ARBA" id="ARBA00013860"/>
    </source>
</evidence>
<protein>
    <recommendedName>
        <fullName evidence="1 7">Transcriptional regulator MraZ</fullName>
    </recommendedName>
</protein>
<dbReference type="InterPro" id="IPR035642">
    <property type="entry name" value="MraZ_N"/>
</dbReference>
<keyword evidence="3" id="KW-0677">Repeat</keyword>
<dbReference type="GO" id="GO:0005737">
    <property type="term" value="C:cytoplasm"/>
    <property type="evidence" value="ECO:0007669"/>
    <property type="project" value="UniProtKB-UniRule"/>
</dbReference>
<dbReference type="InterPro" id="IPR007159">
    <property type="entry name" value="SpoVT-AbrB_dom"/>
</dbReference>
<evidence type="ECO:0000256" key="4">
    <source>
        <dbReference type="ARBA" id="ARBA00023015"/>
    </source>
</evidence>
<gene>
    <name evidence="7" type="primary">mraZ</name>
    <name evidence="9" type="ORF">A3I48_03325</name>
</gene>
<dbReference type="CDD" id="cd16321">
    <property type="entry name" value="MraZ_C"/>
    <property type="match status" value="1"/>
</dbReference>
<dbReference type="GO" id="GO:0003700">
    <property type="term" value="F:DNA-binding transcription factor activity"/>
    <property type="evidence" value="ECO:0007669"/>
    <property type="project" value="UniProtKB-UniRule"/>
</dbReference>
<proteinExistence type="inferred from homology"/>
<dbReference type="InterPro" id="IPR020603">
    <property type="entry name" value="MraZ_dom"/>
</dbReference>
<organism evidence="9 10">
    <name type="scientific">Candidatus Daviesbacteria bacterium RIFCSPLOWO2_02_FULL_36_7</name>
    <dbReference type="NCBI Taxonomy" id="1797792"/>
    <lineage>
        <taxon>Bacteria</taxon>
        <taxon>Candidatus Daviesiibacteriota</taxon>
    </lineage>
</organism>
<dbReference type="EMBL" id="MFDT01000075">
    <property type="protein sequence ID" value="OGE64199.1"/>
    <property type="molecule type" value="Genomic_DNA"/>
</dbReference>
<dbReference type="InterPro" id="IPR038619">
    <property type="entry name" value="MraZ_sf"/>
</dbReference>
<name>A0A1F5MFS9_9BACT</name>
<keyword evidence="4 7" id="KW-0805">Transcription regulation</keyword>
<dbReference type="CDD" id="cd16320">
    <property type="entry name" value="MraZ_N"/>
    <property type="match status" value="1"/>
</dbReference>
<keyword evidence="5 7" id="KW-0238">DNA-binding</keyword>
<evidence type="ECO:0000256" key="7">
    <source>
        <dbReference type="HAMAP-Rule" id="MF_01008"/>
    </source>
</evidence>
<dbReference type="PANTHER" id="PTHR34701">
    <property type="entry name" value="TRANSCRIPTIONAL REGULATOR MRAZ"/>
    <property type="match status" value="1"/>
</dbReference>
<dbReference type="HAMAP" id="MF_01008">
    <property type="entry name" value="MraZ"/>
    <property type="match status" value="1"/>
</dbReference>
<dbReference type="InterPro" id="IPR003444">
    <property type="entry name" value="MraZ"/>
</dbReference>
<evidence type="ECO:0000256" key="2">
    <source>
        <dbReference type="ARBA" id="ARBA00022490"/>
    </source>
</evidence>
<dbReference type="Proteomes" id="UP000178859">
    <property type="component" value="Unassembled WGS sequence"/>
</dbReference>
<keyword evidence="6 7" id="KW-0804">Transcription</keyword>
<dbReference type="Gene3D" id="3.40.1550.20">
    <property type="entry name" value="Transcriptional regulator MraZ domain"/>
    <property type="match status" value="1"/>
</dbReference>
<dbReference type="SUPFAM" id="SSF89447">
    <property type="entry name" value="AbrB/MazE/MraZ-like"/>
    <property type="match status" value="1"/>
</dbReference>
<evidence type="ECO:0000313" key="9">
    <source>
        <dbReference type="EMBL" id="OGE64199.1"/>
    </source>
</evidence>
<accession>A0A1F5MFS9</accession>
<comment type="similarity">
    <text evidence="7">Belongs to the MraZ family.</text>
</comment>
<evidence type="ECO:0000313" key="10">
    <source>
        <dbReference type="Proteomes" id="UP000178859"/>
    </source>
</evidence>
<keyword evidence="2 7" id="KW-0963">Cytoplasm</keyword>
<sequence length="136" mass="16035">MFLGSCKTFFSGKNRLILPKRFRRELGNTDKFYILLGENGEIWGFDPENWSDLTESILKFPLSTEEGRVRRLKLFPRAEECSLDGQGRFILPQEFIENLDFKEEVLIIGAGDHFEIWNLDLWRKQLKEAEEYGRIS</sequence>
<feature type="domain" description="SpoVT-AbrB" evidence="8">
    <location>
        <begin position="78"/>
        <end position="121"/>
    </location>
</feature>
<comment type="caution">
    <text evidence="9">The sequence shown here is derived from an EMBL/GenBank/DDBJ whole genome shotgun (WGS) entry which is preliminary data.</text>
</comment>
<evidence type="ECO:0000256" key="3">
    <source>
        <dbReference type="ARBA" id="ARBA00022737"/>
    </source>
</evidence>
<dbReference type="Pfam" id="PF02381">
    <property type="entry name" value="MraZ"/>
    <property type="match status" value="2"/>
</dbReference>
<dbReference type="GO" id="GO:0009295">
    <property type="term" value="C:nucleoid"/>
    <property type="evidence" value="ECO:0007669"/>
    <property type="project" value="UniProtKB-SubCell"/>
</dbReference>
<evidence type="ECO:0000256" key="6">
    <source>
        <dbReference type="ARBA" id="ARBA00023163"/>
    </source>
</evidence>